<dbReference type="AlphaFoldDB" id="A0AAE0DTV2"/>
<dbReference type="PANTHER" id="PTHR24281">
    <property type="entry name" value="STEROID 21-HYDROXYLASE-RELATED"/>
    <property type="match status" value="1"/>
</dbReference>
<gene>
    <name evidence="1" type="ORF">Dsin_028029</name>
</gene>
<dbReference type="Proteomes" id="UP001281410">
    <property type="component" value="Unassembled WGS sequence"/>
</dbReference>
<dbReference type="SUPFAM" id="SSF48264">
    <property type="entry name" value="Cytochrome P450"/>
    <property type="match status" value="1"/>
</dbReference>
<dbReference type="EMBL" id="JANJYJ010000009">
    <property type="protein sequence ID" value="KAK3188468.1"/>
    <property type="molecule type" value="Genomic_DNA"/>
</dbReference>
<dbReference type="Gene3D" id="1.10.630.10">
    <property type="entry name" value="Cytochrome P450"/>
    <property type="match status" value="2"/>
</dbReference>
<proteinExistence type="predicted"/>
<protein>
    <recommendedName>
        <fullName evidence="3">Cytochrome P450</fullName>
    </recommendedName>
</protein>
<sequence>MVGNLPEMFRNKPTFRWIHKLMKEMNTYIVCISLGNVHVIAVTCPKISKEILSKQDTVFASRSMSMSTEMTTRDKYHEPIIEERIRQWRIGFKKEIEDLLDVFITLKDGASNSLLSTNEINAQIMEIMAETVDNPSNAVEWAIAEMINQPEILEKAIKELDRVVGN</sequence>
<dbReference type="GO" id="GO:0004497">
    <property type="term" value="F:monooxygenase activity"/>
    <property type="evidence" value="ECO:0007669"/>
    <property type="project" value="InterPro"/>
</dbReference>
<dbReference type="GO" id="GO:0020037">
    <property type="term" value="F:heme binding"/>
    <property type="evidence" value="ECO:0007669"/>
    <property type="project" value="InterPro"/>
</dbReference>
<dbReference type="GO" id="GO:0005506">
    <property type="term" value="F:iron ion binding"/>
    <property type="evidence" value="ECO:0007669"/>
    <property type="project" value="InterPro"/>
</dbReference>
<name>A0AAE0DTV2_9ROSI</name>
<reference evidence="1" key="1">
    <citation type="journal article" date="2023" name="Plant J.">
        <title>Genome sequences and population genomics provide insights into the demographic history, inbreeding, and mutation load of two 'living fossil' tree species of Dipteronia.</title>
        <authorList>
            <person name="Feng Y."/>
            <person name="Comes H.P."/>
            <person name="Chen J."/>
            <person name="Zhu S."/>
            <person name="Lu R."/>
            <person name="Zhang X."/>
            <person name="Li P."/>
            <person name="Qiu J."/>
            <person name="Olsen K.M."/>
            <person name="Qiu Y."/>
        </authorList>
    </citation>
    <scope>NUCLEOTIDE SEQUENCE</scope>
    <source>
        <strain evidence="1">NBL</strain>
    </source>
</reference>
<dbReference type="Pfam" id="PF00067">
    <property type="entry name" value="p450"/>
    <property type="match status" value="1"/>
</dbReference>
<evidence type="ECO:0008006" key="3">
    <source>
        <dbReference type="Google" id="ProtNLM"/>
    </source>
</evidence>
<dbReference type="InterPro" id="IPR036396">
    <property type="entry name" value="Cyt_P450_sf"/>
</dbReference>
<evidence type="ECO:0000313" key="1">
    <source>
        <dbReference type="EMBL" id="KAK3188468.1"/>
    </source>
</evidence>
<evidence type="ECO:0000313" key="2">
    <source>
        <dbReference type="Proteomes" id="UP001281410"/>
    </source>
</evidence>
<organism evidence="1 2">
    <name type="scientific">Dipteronia sinensis</name>
    <dbReference type="NCBI Taxonomy" id="43782"/>
    <lineage>
        <taxon>Eukaryota</taxon>
        <taxon>Viridiplantae</taxon>
        <taxon>Streptophyta</taxon>
        <taxon>Embryophyta</taxon>
        <taxon>Tracheophyta</taxon>
        <taxon>Spermatophyta</taxon>
        <taxon>Magnoliopsida</taxon>
        <taxon>eudicotyledons</taxon>
        <taxon>Gunneridae</taxon>
        <taxon>Pentapetalae</taxon>
        <taxon>rosids</taxon>
        <taxon>malvids</taxon>
        <taxon>Sapindales</taxon>
        <taxon>Sapindaceae</taxon>
        <taxon>Hippocastanoideae</taxon>
        <taxon>Acereae</taxon>
        <taxon>Dipteronia</taxon>
    </lineage>
</organism>
<dbReference type="GO" id="GO:0016705">
    <property type="term" value="F:oxidoreductase activity, acting on paired donors, with incorporation or reduction of molecular oxygen"/>
    <property type="evidence" value="ECO:0007669"/>
    <property type="project" value="InterPro"/>
</dbReference>
<keyword evidence="2" id="KW-1185">Reference proteome</keyword>
<accession>A0AAE0DTV2</accession>
<dbReference type="InterPro" id="IPR001128">
    <property type="entry name" value="Cyt_P450"/>
</dbReference>
<comment type="caution">
    <text evidence="1">The sequence shown here is derived from an EMBL/GenBank/DDBJ whole genome shotgun (WGS) entry which is preliminary data.</text>
</comment>